<feature type="region of interest" description="Disordered" evidence="1">
    <location>
        <begin position="173"/>
        <end position="212"/>
    </location>
</feature>
<feature type="compositionally biased region" description="Low complexity" evidence="1">
    <location>
        <begin position="412"/>
        <end position="428"/>
    </location>
</feature>
<feature type="region of interest" description="Disordered" evidence="1">
    <location>
        <begin position="476"/>
        <end position="516"/>
    </location>
</feature>
<comment type="caution">
    <text evidence="2">The sequence shown here is derived from an EMBL/GenBank/DDBJ whole genome shotgun (WGS) entry which is preliminary data.</text>
</comment>
<evidence type="ECO:0000313" key="3">
    <source>
        <dbReference type="Proteomes" id="UP000075714"/>
    </source>
</evidence>
<feature type="region of interest" description="Disordered" evidence="1">
    <location>
        <begin position="562"/>
        <end position="589"/>
    </location>
</feature>
<reference evidence="3" key="1">
    <citation type="journal article" date="2016" name="Nat. Commun.">
        <title>The Gonium pectorale genome demonstrates co-option of cell cycle regulation during the evolution of multicellularity.</title>
        <authorList>
            <person name="Hanschen E.R."/>
            <person name="Marriage T.N."/>
            <person name="Ferris P.J."/>
            <person name="Hamaji T."/>
            <person name="Toyoda A."/>
            <person name="Fujiyama A."/>
            <person name="Neme R."/>
            <person name="Noguchi H."/>
            <person name="Minakuchi Y."/>
            <person name="Suzuki M."/>
            <person name="Kawai-Toyooka H."/>
            <person name="Smith D.R."/>
            <person name="Sparks H."/>
            <person name="Anderson J."/>
            <person name="Bakaric R."/>
            <person name="Luria V."/>
            <person name="Karger A."/>
            <person name="Kirschner M.W."/>
            <person name="Durand P.M."/>
            <person name="Michod R.E."/>
            <person name="Nozaki H."/>
            <person name="Olson B.J."/>
        </authorList>
    </citation>
    <scope>NUCLEOTIDE SEQUENCE [LARGE SCALE GENOMIC DNA]</scope>
    <source>
        <strain evidence="3">NIES-2863</strain>
    </source>
</reference>
<dbReference type="Proteomes" id="UP000075714">
    <property type="component" value="Unassembled WGS sequence"/>
</dbReference>
<feature type="compositionally biased region" description="Low complexity" evidence="1">
    <location>
        <begin position="66"/>
        <end position="93"/>
    </location>
</feature>
<feature type="compositionally biased region" description="Low complexity" evidence="1">
    <location>
        <begin position="925"/>
        <end position="938"/>
    </location>
</feature>
<sequence>MIEPQGNLLAPLAFCRRYGRSVAGMLLPLTPARYWVPAARHQGCLFVAMAAVITDRLPSEGGCSGAGSSSASAGGSRSYSRLSRPGSPASASSGEHDGTVFGVSPCASLVTSSGIVTSGGAFLDTGCSSVLPKVPSYVSGREPEEGAEGACPRTLSGINNVRGLPSLPWAAQRDGAERAVPQAAAPPPAGAPRPQRAMPDELPAGTATWPTEPSEPAAVQLLSAPAGAAATAGTAPASAASAASAEGSAPSSVLYVSPLRTSVVSVKLHGHHPSAETFPEAAAEVAAAAERAFRRQAAVMLAAAVSARARAAAAGSGPRRPGFMSALAGGVVVPGCVHLIQIVRVPRGSFDPSGANPGWAAHTGGGAMRLRGGAGTQMLHAELAVDTGAEPVAEAATETEPGPQARAGQLEAASGPVASGSGSSSGGPHEAPLTVAGGSAVSCAAAAAAGAAAEGDGPLPQLHRTLRGLYRRAIEPVARSSSDGGGSDTLPPEQDPEQGDLPLAGADDGSSQAPVEAEPAALLAAYPDAVALAVAAGASAAGEIEPRRVLVRLLPEAVEAMADGGWDGSSSDDDASASSGTAEEGAATPADMRVRLVVAAPGVSVEAAGVRNGGDSGRLSAGGGAARGGGSGSCVLADMELQLVPEPRARLAPLGPDDERPQEQAAHWRAGASIAFDVPSAAALVAAAGQPQPLILYLLPPHSVASGDDDEAGLRSDDAGSCNHLLPSRVLAVLPLLLLPDTAAAAELNDAYGAAAGVCYQAAVAAAQGAAGGAAAPPQYGLYDVERSYALAYQHMSELVYDIVELMQPPATWDVAAVAQQQQQQGATDALSYASSSQAAAVEAAAEAAAELASTRHHLLSYLRSRGMVACAQLVEGLLREVPSAGAAAGPDAAAPHGGGICVGPASMATEQHFGKGANAGSTQARPAPAADACANSAQQGPPDDGAPSCSHSQQQWCRPPEPPPVAAPPCAGDTLVWGVMVLKHVLVLKHLLNKGVNPWQRASALAFTMAACSPWALMMLRPQLYAKRRTAVYALLYELPFQMLMNALAWGLIPTCGNCLGRQSAVHFAAELLIQPGLLGIPLPVLLPLMCLRAAPLAALACRQYGVPWWAGVLRGLLSVLSPTGTSALIRFRGGASGRPGGSQ</sequence>
<dbReference type="AlphaFoldDB" id="A0A150GR20"/>
<feature type="compositionally biased region" description="Low complexity" evidence="1">
    <location>
        <begin position="392"/>
        <end position="403"/>
    </location>
</feature>
<keyword evidence="3" id="KW-1185">Reference proteome</keyword>
<evidence type="ECO:0000313" key="2">
    <source>
        <dbReference type="EMBL" id="KXZ52188.1"/>
    </source>
</evidence>
<protein>
    <submittedName>
        <fullName evidence="2">Uncharacterized protein</fullName>
    </submittedName>
</protein>
<name>A0A150GR20_GONPE</name>
<dbReference type="EMBL" id="LSYV01000011">
    <property type="protein sequence ID" value="KXZ52188.1"/>
    <property type="molecule type" value="Genomic_DNA"/>
</dbReference>
<organism evidence="2 3">
    <name type="scientific">Gonium pectorale</name>
    <name type="common">Green alga</name>
    <dbReference type="NCBI Taxonomy" id="33097"/>
    <lineage>
        <taxon>Eukaryota</taxon>
        <taxon>Viridiplantae</taxon>
        <taxon>Chlorophyta</taxon>
        <taxon>core chlorophytes</taxon>
        <taxon>Chlorophyceae</taxon>
        <taxon>CS clade</taxon>
        <taxon>Chlamydomonadales</taxon>
        <taxon>Volvocaceae</taxon>
        <taxon>Gonium</taxon>
    </lineage>
</organism>
<feature type="region of interest" description="Disordered" evidence="1">
    <location>
        <begin position="916"/>
        <end position="965"/>
    </location>
</feature>
<proteinExistence type="predicted"/>
<feature type="region of interest" description="Disordered" evidence="1">
    <location>
        <begin position="64"/>
        <end position="97"/>
    </location>
</feature>
<gene>
    <name evidence="2" type="ORF">GPECTOR_10g818</name>
</gene>
<feature type="region of interest" description="Disordered" evidence="1">
    <location>
        <begin position="392"/>
        <end position="433"/>
    </location>
</feature>
<evidence type="ECO:0000256" key="1">
    <source>
        <dbReference type="SAM" id="MobiDB-lite"/>
    </source>
</evidence>
<accession>A0A150GR20</accession>
<feature type="compositionally biased region" description="Low complexity" evidence="1">
    <location>
        <begin position="576"/>
        <end position="588"/>
    </location>
</feature>